<accession>A0A2R8AQV9</accession>
<dbReference type="OrthoDB" id="9799894at2"/>
<evidence type="ECO:0000313" key="3">
    <source>
        <dbReference type="Proteomes" id="UP000244904"/>
    </source>
</evidence>
<protein>
    <submittedName>
        <fullName evidence="2">Uncharacterized protein</fullName>
    </submittedName>
</protein>
<organism evidence="2 3">
    <name type="scientific">Pseudoprimorskyibacter insulae</name>
    <dbReference type="NCBI Taxonomy" id="1695997"/>
    <lineage>
        <taxon>Bacteria</taxon>
        <taxon>Pseudomonadati</taxon>
        <taxon>Pseudomonadota</taxon>
        <taxon>Alphaproteobacteria</taxon>
        <taxon>Rhodobacterales</taxon>
        <taxon>Paracoccaceae</taxon>
        <taxon>Pseudoprimorskyibacter</taxon>
    </lineage>
</organism>
<name>A0A2R8AQV9_9RHOB</name>
<dbReference type="InterPro" id="IPR009562">
    <property type="entry name" value="DUF1178"/>
</dbReference>
<dbReference type="AlphaFoldDB" id="A0A2R8AQV9"/>
<feature type="compositionally biased region" description="Basic and acidic residues" evidence="1">
    <location>
        <begin position="102"/>
        <end position="120"/>
    </location>
</feature>
<reference evidence="3" key="1">
    <citation type="submission" date="2018-03" db="EMBL/GenBank/DDBJ databases">
        <authorList>
            <person name="Rodrigo-Torres L."/>
            <person name="Arahal R. D."/>
            <person name="Lucena T."/>
        </authorList>
    </citation>
    <scope>NUCLEOTIDE SEQUENCE [LARGE SCALE GENOMIC DNA]</scope>
    <source>
        <strain evidence="3">CECT 8871</strain>
    </source>
</reference>
<evidence type="ECO:0000313" key="2">
    <source>
        <dbReference type="EMBL" id="SPF78219.1"/>
    </source>
</evidence>
<gene>
    <name evidence="2" type="ORF">PRI8871_00812</name>
</gene>
<dbReference type="Pfam" id="PF06676">
    <property type="entry name" value="DUF1178"/>
    <property type="match status" value="1"/>
</dbReference>
<dbReference type="PIRSF" id="PIRSF032131">
    <property type="entry name" value="UCP032131"/>
    <property type="match status" value="1"/>
</dbReference>
<evidence type="ECO:0000256" key="1">
    <source>
        <dbReference type="SAM" id="MobiDB-lite"/>
    </source>
</evidence>
<proteinExistence type="predicted"/>
<dbReference type="EMBL" id="OMOJ01000001">
    <property type="protein sequence ID" value="SPF78219.1"/>
    <property type="molecule type" value="Genomic_DNA"/>
</dbReference>
<sequence>MIQYSLKCSNDHQFDSWFQSASAFDKLAGAGMVECSVCGSSKVEKAIMSPRLNQTGNTPAPKPQAQLSEPSGDYEQAVAKLKSEVEKNSDYVGNDFVRQARAMHDGEQPQRAIHGEARGDEARKLLEDGVPVMPLPFTPTRKTN</sequence>
<feature type="region of interest" description="Disordered" evidence="1">
    <location>
        <begin position="49"/>
        <end position="73"/>
    </location>
</feature>
<keyword evidence="3" id="KW-1185">Reference proteome</keyword>
<dbReference type="RefSeq" id="WP_108884880.1">
    <property type="nucleotide sequence ID" value="NZ_OMOJ01000001.1"/>
</dbReference>
<dbReference type="Proteomes" id="UP000244904">
    <property type="component" value="Unassembled WGS sequence"/>
</dbReference>
<feature type="region of interest" description="Disordered" evidence="1">
    <location>
        <begin position="101"/>
        <end position="120"/>
    </location>
</feature>